<gene>
    <name evidence="2" type="ORF">UFOPK3001_01654</name>
</gene>
<accession>A0A6J6YSX6</accession>
<reference evidence="2" key="1">
    <citation type="submission" date="2020-05" db="EMBL/GenBank/DDBJ databases">
        <authorList>
            <person name="Chiriac C."/>
            <person name="Salcher M."/>
            <person name="Ghai R."/>
            <person name="Kavagutti S V."/>
        </authorList>
    </citation>
    <scope>NUCLEOTIDE SEQUENCE</scope>
</reference>
<dbReference type="SUPFAM" id="SSF52788">
    <property type="entry name" value="Phosphotyrosine protein phosphatases I"/>
    <property type="match status" value="1"/>
</dbReference>
<dbReference type="EMBL" id="CAFAAJ010000113">
    <property type="protein sequence ID" value="CAB4812590.1"/>
    <property type="molecule type" value="Genomic_DNA"/>
</dbReference>
<organism evidence="2">
    <name type="scientific">freshwater metagenome</name>
    <dbReference type="NCBI Taxonomy" id="449393"/>
    <lineage>
        <taxon>unclassified sequences</taxon>
        <taxon>metagenomes</taxon>
        <taxon>ecological metagenomes</taxon>
    </lineage>
</organism>
<dbReference type="InterPro" id="IPR036196">
    <property type="entry name" value="Ptyr_pPase_sf"/>
</dbReference>
<proteinExistence type="predicted"/>
<dbReference type="AlphaFoldDB" id="A0A6J6YSX6"/>
<dbReference type="Gene3D" id="3.40.50.2300">
    <property type="match status" value="1"/>
</dbReference>
<dbReference type="InterPro" id="IPR023485">
    <property type="entry name" value="Ptyr_pPase"/>
</dbReference>
<dbReference type="Pfam" id="PF01451">
    <property type="entry name" value="LMWPc"/>
    <property type="match status" value="1"/>
</dbReference>
<protein>
    <submittedName>
        <fullName evidence="2">Unannotated protein</fullName>
    </submittedName>
</protein>
<evidence type="ECO:0000259" key="1">
    <source>
        <dbReference type="Pfam" id="PF01451"/>
    </source>
</evidence>
<feature type="domain" description="Phosphotyrosine protein phosphatase I" evidence="1">
    <location>
        <begin position="3"/>
        <end position="77"/>
    </location>
</feature>
<sequence>MLAAGLLHHKLRDHTLGVVVESAGFGPEGLPATPETVELLRRAQVDASSHVSRRASGDVVRLADLVIVAERQHVVRLVVEEGGDFGRIFTLPELRTRLNALGTLPVNDLATALGLLNEGRPRGGSYLQSGVAEVRDPTGGSSALWDQVWASIDDACTRVAAFVNRLQR</sequence>
<evidence type="ECO:0000313" key="2">
    <source>
        <dbReference type="EMBL" id="CAB4812590.1"/>
    </source>
</evidence>
<name>A0A6J6YSX6_9ZZZZ</name>